<keyword evidence="2" id="KW-1185">Reference proteome</keyword>
<evidence type="ECO:0000313" key="3">
    <source>
        <dbReference type="WBParaSite" id="Pan_g14895.t1"/>
    </source>
</evidence>
<dbReference type="InterPro" id="IPR051481">
    <property type="entry name" value="BTB-POZ/Galectin-3-binding"/>
</dbReference>
<dbReference type="InterPro" id="IPR011333">
    <property type="entry name" value="SKP1/BTB/POZ_sf"/>
</dbReference>
<dbReference type="Proteomes" id="UP000492821">
    <property type="component" value="Unassembled WGS sequence"/>
</dbReference>
<evidence type="ECO:0000313" key="2">
    <source>
        <dbReference type="Proteomes" id="UP000492821"/>
    </source>
</evidence>
<dbReference type="AlphaFoldDB" id="A0A7E4ZSI0"/>
<evidence type="ECO:0000259" key="1">
    <source>
        <dbReference type="Pfam" id="PF00651"/>
    </source>
</evidence>
<dbReference type="PANTHER" id="PTHR24410">
    <property type="entry name" value="HL07962P-RELATED"/>
    <property type="match status" value="1"/>
</dbReference>
<reference evidence="2" key="1">
    <citation type="journal article" date="2013" name="Genetics">
        <title>The draft genome and transcriptome of Panagrellus redivivus are shaped by the harsh demands of a free-living lifestyle.</title>
        <authorList>
            <person name="Srinivasan J."/>
            <person name="Dillman A.R."/>
            <person name="Macchietto M.G."/>
            <person name="Heikkinen L."/>
            <person name="Lakso M."/>
            <person name="Fracchia K.M."/>
            <person name="Antoshechkin I."/>
            <person name="Mortazavi A."/>
            <person name="Wong G."/>
            <person name="Sternberg P.W."/>
        </authorList>
    </citation>
    <scope>NUCLEOTIDE SEQUENCE [LARGE SCALE GENOMIC DNA]</scope>
    <source>
        <strain evidence="2">MT8872</strain>
    </source>
</reference>
<dbReference type="Gene3D" id="3.30.710.10">
    <property type="entry name" value="Potassium Channel Kv1.1, Chain A"/>
    <property type="match status" value="1"/>
</dbReference>
<dbReference type="WBParaSite" id="Pan_g14895.t1">
    <property type="protein sequence ID" value="Pan_g14895.t1"/>
    <property type="gene ID" value="Pan_g14895"/>
</dbReference>
<dbReference type="InterPro" id="IPR000210">
    <property type="entry name" value="BTB/POZ_dom"/>
</dbReference>
<feature type="domain" description="BTB" evidence="1">
    <location>
        <begin position="37"/>
        <end position="116"/>
    </location>
</feature>
<dbReference type="PANTHER" id="PTHR24410:SF23">
    <property type="entry name" value="BTB DOMAIN-CONTAINING PROTEIN-RELATED"/>
    <property type="match status" value="1"/>
</dbReference>
<dbReference type="CDD" id="cd18186">
    <property type="entry name" value="BTB_POZ_ZBTB_KLHL-like"/>
    <property type="match status" value="1"/>
</dbReference>
<reference evidence="3" key="2">
    <citation type="submission" date="2020-10" db="UniProtKB">
        <authorList>
            <consortium name="WormBaseParasite"/>
        </authorList>
    </citation>
    <scope>IDENTIFICATION</scope>
</reference>
<organism evidence="2 3">
    <name type="scientific">Panagrellus redivivus</name>
    <name type="common">Microworm</name>
    <dbReference type="NCBI Taxonomy" id="6233"/>
    <lineage>
        <taxon>Eukaryota</taxon>
        <taxon>Metazoa</taxon>
        <taxon>Ecdysozoa</taxon>
        <taxon>Nematoda</taxon>
        <taxon>Chromadorea</taxon>
        <taxon>Rhabditida</taxon>
        <taxon>Tylenchina</taxon>
        <taxon>Panagrolaimomorpha</taxon>
        <taxon>Panagrolaimoidea</taxon>
        <taxon>Panagrolaimidae</taxon>
        <taxon>Panagrellus</taxon>
    </lineage>
</organism>
<sequence>MDDFRDESDEDGYDGCENQTVELVRSCADGFPEHLPLDFKIIVGDNHLMVNKQQLATVSPLIHNSPPHQKHIEVTDLSFEAVKTAIDFCFYRKITATTKTVIGILQFAHEFGIDIINDELINWPLSSITNDTFCLIWQYAFDTRHEVLIEACADHFRQNVREIVNSAAFDNLELQSAGYVLVVAYNLNGFLETLQCAFRCNAKSLTAKLENMIEDQFLADEFCSIVQYATNCDRVQQMKTCANYFSLHLDKIAELDEFGRLPPKAIILLFKFGFSFTRLYLTLTFAIENNVVAATRILEKYIFESCPIENFCDIALYAWKHKREAIKTKCYSMFRQKHAEIEQHPQFGTLEKLIVVEIIKRAFSYGTYWQVLEYTNENKLDSVTKFIEFKITIYLINFCAALKYAYAFERADIKGKCAKFYVDNRNAVERNAVIYAIADEIWGNFTKSVVAMNRNYG</sequence>
<dbReference type="Pfam" id="PF00651">
    <property type="entry name" value="BTB"/>
    <property type="match status" value="1"/>
</dbReference>
<proteinExistence type="predicted"/>
<name>A0A7E4ZSI0_PANRE</name>
<accession>A0A7E4ZSI0</accession>
<dbReference type="SUPFAM" id="SSF54695">
    <property type="entry name" value="POZ domain"/>
    <property type="match status" value="1"/>
</dbReference>
<protein>
    <submittedName>
        <fullName evidence="3">BTB domain-containing protein</fullName>
    </submittedName>
</protein>